<evidence type="ECO:0000256" key="2">
    <source>
        <dbReference type="ARBA" id="ARBA00004496"/>
    </source>
</evidence>
<dbReference type="eggNOG" id="KOG2085">
    <property type="taxonomic scope" value="Eukaryota"/>
</dbReference>
<feature type="region of interest" description="Disordered" evidence="9">
    <location>
        <begin position="1"/>
        <end position="107"/>
    </location>
</feature>
<dbReference type="PANTHER" id="PTHR10257">
    <property type="entry name" value="SERINE/THREONINE PROTEIN PHOSPHATASE 2A PP2A REGULATORY SUBUNIT B"/>
    <property type="match status" value="1"/>
</dbReference>
<feature type="compositionally biased region" description="Basic residues" evidence="9">
    <location>
        <begin position="1"/>
        <end position="10"/>
    </location>
</feature>
<dbReference type="InterPro" id="IPR016024">
    <property type="entry name" value="ARM-type_fold"/>
</dbReference>
<dbReference type="GO" id="GO:0000159">
    <property type="term" value="C:protein phosphatase type 2A complex"/>
    <property type="evidence" value="ECO:0007669"/>
    <property type="project" value="UniProtKB-UniRule"/>
</dbReference>
<dbReference type="PANTHER" id="PTHR10257:SF3">
    <property type="entry name" value="SERINE_THREONINE-PROTEIN PHOSPHATASE 2A 56 KDA REGULATORY SUBUNIT GAMMA ISOFORM"/>
    <property type="match status" value="1"/>
</dbReference>
<sequence length="618" mass="71166">MKGFKNRVLSRTKSNGGDTSKSKKKEKEIEKKPEKPRPERSASNESLGTEPAAPTTPASSKSKTSAPQVVISPATNQTPPPPGSAETMPSDMITPRHASKSPSFDRLSATAKDIGTVEAVRSPRRQHSSRFHISDNRELEKLPSFHEVPTANRQDLFVQKLDQCNVIFDFNDASQDMKSKEVKREALHELLDYVANNRNVITEPLYAKVIRMFSLNLFRPIPPPLVNYGDAFDPEEDEPVFEVAWPHLQVVYEFFLRFIESPDFNTNIAKSFIDHQFVLSLLELFDSEDPRERDFLKTTLHRIYGKFLNLRSFIRRSINNVFFQFIYETERFNGIAELLEILGSIINGFALPLKEEHKMFLTRVLIPLHKVRSLQTYHPQLAYCIVQFLEKDPSLTEEVVVGLLRYWPKVNSPKEVMFLNEIEDIFEVMEPSEFVKIQVPLFQQLSKSISSQHFQVAERALYFWNNEYFCTLVSENVNVILPIMFAALHENAKSHWNRTIHGMVYNAMRMFMEINPHLFDACLAEYNITQEEAEQRSADRENMWKKLESMRMSDTTETPQTNLESNFSGQRSREVSPQVSADKQMHESESKEAQSAHEEVKVQVEGLAPALPHHIVDQ</sequence>
<evidence type="ECO:0000256" key="9">
    <source>
        <dbReference type="SAM" id="MobiDB-lite"/>
    </source>
</evidence>
<dbReference type="GO" id="GO:0098813">
    <property type="term" value="P:nuclear chromosome segregation"/>
    <property type="evidence" value="ECO:0007669"/>
    <property type="project" value="UniProtKB-ARBA"/>
</dbReference>
<reference evidence="10 11" key="1">
    <citation type="journal article" date="2013" name="MBio">
        <title>Genome sequencing of the plant pathogen Taphrina deformans, the causal agent of peach leaf curl.</title>
        <authorList>
            <person name="Cisse O.H."/>
            <person name="Almeida J.M.G.C.F."/>
            <person name="Fonseca A."/>
            <person name="Kumar A.A."/>
            <person name="Salojaervi J."/>
            <person name="Overmyer K."/>
            <person name="Hauser P.M."/>
            <person name="Pagni M."/>
        </authorList>
    </citation>
    <scope>NUCLEOTIDE SEQUENCE [LARGE SCALE GENOMIC DNA]</scope>
    <source>
        <strain evidence="11">PYCC 5710 / ATCC 11124 / CBS 356.35 / IMI 108563 / JCM 9778 / NBRC 8474</strain>
    </source>
</reference>
<dbReference type="GO" id="GO:0000776">
    <property type="term" value="C:kinetochore"/>
    <property type="evidence" value="ECO:0007669"/>
    <property type="project" value="UniProtKB-ARBA"/>
</dbReference>
<comment type="function">
    <text evidence="8">The B regulatory subunit might modulate substrate selectivity and catalytic activity, and also might direct the localization of the catalytic enzyme to a particular subcellular compartment.</text>
</comment>
<comment type="similarity">
    <text evidence="3">Belongs to the phosphatase 2A regulatory subunit B family.</text>
</comment>
<dbReference type="Proteomes" id="UP000013776">
    <property type="component" value="Unassembled WGS sequence"/>
</dbReference>
<dbReference type="GO" id="GO:0051754">
    <property type="term" value="P:meiotic sister chromatid cohesion, centromeric"/>
    <property type="evidence" value="ECO:0007669"/>
    <property type="project" value="UniProtKB-ARBA"/>
</dbReference>
<dbReference type="GO" id="GO:0019888">
    <property type="term" value="F:protein phosphatase regulator activity"/>
    <property type="evidence" value="ECO:0007669"/>
    <property type="project" value="UniProtKB-UniRule"/>
</dbReference>
<feature type="compositionally biased region" description="Basic and acidic residues" evidence="9">
    <location>
        <begin position="25"/>
        <end position="42"/>
    </location>
</feature>
<organism evidence="10 11">
    <name type="scientific">Taphrina deformans (strain PYCC 5710 / ATCC 11124 / CBS 356.35 / IMI 108563 / JCM 9778 / NBRC 8474)</name>
    <name type="common">Peach leaf curl fungus</name>
    <name type="synonym">Lalaria deformans</name>
    <dbReference type="NCBI Taxonomy" id="1097556"/>
    <lineage>
        <taxon>Eukaryota</taxon>
        <taxon>Fungi</taxon>
        <taxon>Dikarya</taxon>
        <taxon>Ascomycota</taxon>
        <taxon>Taphrinomycotina</taxon>
        <taxon>Taphrinomycetes</taxon>
        <taxon>Taphrinales</taxon>
        <taxon>Taphrinaceae</taxon>
        <taxon>Taphrina</taxon>
    </lineage>
</organism>
<dbReference type="OrthoDB" id="10264446at2759"/>
<evidence type="ECO:0000256" key="8">
    <source>
        <dbReference type="PIRNR" id="PIRNR028043"/>
    </source>
</evidence>
<keyword evidence="6" id="KW-0539">Nucleus</keyword>
<evidence type="ECO:0000256" key="3">
    <source>
        <dbReference type="ARBA" id="ARBA00008259"/>
    </source>
</evidence>
<comment type="subcellular location">
    <subcellularLocation>
        <location evidence="2">Cytoplasm</location>
    </subcellularLocation>
    <subcellularLocation>
        <location evidence="1">Nucleus</location>
    </subcellularLocation>
</comment>
<dbReference type="InterPro" id="IPR011989">
    <property type="entry name" value="ARM-like"/>
</dbReference>
<evidence type="ECO:0000313" key="10">
    <source>
        <dbReference type="EMBL" id="CCG81900.1"/>
    </source>
</evidence>
<evidence type="ECO:0000256" key="5">
    <source>
        <dbReference type="ARBA" id="ARBA00022553"/>
    </source>
</evidence>
<protein>
    <recommendedName>
        <fullName evidence="8">Serine/threonine-protein phosphatase 2A 56 kDa regulatory subunit</fullName>
    </recommendedName>
</protein>
<dbReference type="GO" id="GO:0007165">
    <property type="term" value="P:signal transduction"/>
    <property type="evidence" value="ECO:0007669"/>
    <property type="project" value="InterPro"/>
</dbReference>
<dbReference type="EMBL" id="CAHR02000062">
    <property type="protein sequence ID" value="CCG81900.1"/>
    <property type="molecule type" value="Genomic_DNA"/>
</dbReference>
<dbReference type="AlphaFoldDB" id="R4X8Z5"/>
<name>R4X8Z5_TAPDE</name>
<feature type="compositionally biased region" description="Polar residues" evidence="9">
    <location>
        <begin position="552"/>
        <end position="581"/>
    </location>
</feature>
<evidence type="ECO:0000256" key="7">
    <source>
        <dbReference type="ARBA" id="ARBA00064351"/>
    </source>
</evidence>
<keyword evidence="5" id="KW-0597">Phosphoprotein</keyword>
<dbReference type="STRING" id="1097556.R4X8Z5"/>
<comment type="caution">
    <text evidence="10">The sequence shown here is derived from an EMBL/GenBank/DDBJ whole genome shotgun (WGS) entry which is preliminary data.</text>
</comment>
<comment type="subunit">
    <text evidence="7">PP2A consists of a common heterodimeric core enzyme, composed of a 36 kDa catalytic subunit (subunit C) and a 65 kDa constant regulatory subunit (PR65 or subunit A), that associates with a variety of regulatory subunits. Proteins that associate with the core dimer include three families of regulatory subunits B (the R2/B/PR55/B55, R3/B''/PR72/PR130/PR59 and R5/B'/B56 families), the 48 kDa variable regulatory subunit, viral proteins, and cell signaling molecules.</text>
</comment>
<keyword evidence="11" id="KW-1185">Reference proteome</keyword>
<dbReference type="PIRSF" id="PIRSF028043">
    <property type="entry name" value="PP2A_B56"/>
    <property type="match status" value="1"/>
</dbReference>
<dbReference type="SUPFAM" id="SSF48371">
    <property type="entry name" value="ARM repeat"/>
    <property type="match status" value="1"/>
</dbReference>
<evidence type="ECO:0000256" key="4">
    <source>
        <dbReference type="ARBA" id="ARBA00022490"/>
    </source>
</evidence>
<proteinExistence type="inferred from homology"/>
<dbReference type="Gene3D" id="1.25.10.10">
    <property type="entry name" value="Leucine-rich Repeat Variant"/>
    <property type="match status" value="1"/>
</dbReference>
<feature type="compositionally biased region" description="Low complexity" evidence="9">
    <location>
        <begin position="49"/>
        <end position="67"/>
    </location>
</feature>
<evidence type="ECO:0000256" key="1">
    <source>
        <dbReference type="ARBA" id="ARBA00004123"/>
    </source>
</evidence>
<dbReference type="FunFam" id="1.25.10.10:FF:000016">
    <property type="entry name" value="Serine/threonine-protein phosphatase 2A 56 kDa regulatory subunit"/>
    <property type="match status" value="1"/>
</dbReference>
<dbReference type="GO" id="GO:1901991">
    <property type="term" value="P:negative regulation of mitotic cell cycle phase transition"/>
    <property type="evidence" value="ECO:0007669"/>
    <property type="project" value="UniProtKB-ARBA"/>
</dbReference>
<evidence type="ECO:0000256" key="6">
    <source>
        <dbReference type="ARBA" id="ARBA00023242"/>
    </source>
</evidence>
<dbReference type="VEuPathDB" id="FungiDB:TAPDE_001782"/>
<dbReference type="GO" id="GO:0005816">
    <property type="term" value="C:spindle pole body"/>
    <property type="evidence" value="ECO:0007669"/>
    <property type="project" value="UniProtKB-ARBA"/>
</dbReference>
<feature type="region of interest" description="Disordered" evidence="9">
    <location>
        <begin position="551"/>
        <end position="618"/>
    </location>
</feature>
<gene>
    <name evidence="10" type="ORF">TAPDE_001782</name>
</gene>
<feature type="compositionally biased region" description="Basic and acidic residues" evidence="9">
    <location>
        <begin position="583"/>
        <end position="602"/>
    </location>
</feature>
<evidence type="ECO:0000313" key="11">
    <source>
        <dbReference type="Proteomes" id="UP000013776"/>
    </source>
</evidence>
<dbReference type="InterPro" id="IPR002554">
    <property type="entry name" value="PP2A_B56"/>
</dbReference>
<keyword evidence="4" id="KW-0963">Cytoplasm</keyword>
<accession>R4X8Z5</accession>
<dbReference type="Pfam" id="PF01603">
    <property type="entry name" value="B56"/>
    <property type="match status" value="1"/>
</dbReference>
<dbReference type="GO" id="GO:0005737">
    <property type="term" value="C:cytoplasm"/>
    <property type="evidence" value="ECO:0007669"/>
    <property type="project" value="UniProtKB-SubCell"/>
</dbReference>
<dbReference type="GO" id="GO:0005634">
    <property type="term" value="C:nucleus"/>
    <property type="evidence" value="ECO:0007669"/>
    <property type="project" value="UniProtKB-SubCell"/>
</dbReference>